<dbReference type="InterPro" id="IPR001279">
    <property type="entry name" value="Metallo-B-lactamas"/>
</dbReference>
<dbReference type="InterPro" id="IPR041712">
    <property type="entry name" value="DHPS-like_MBL-fold"/>
</dbReference>
<evidence type="ECO:0000259" key="1">
    <source>
        <dbReference type="Pfam" id="PF00753"/>
    </source>
</evidence>
<sequence length="274" mass="30751">MKVLTLAENTSLSDEFKNEHGLSLYIETETHRLLFDVGASSLFAENAEKLGVDLAKVDTLIISHGHNDHGGGLKTFLALNDQALIYINRQAFEKHYSRRDNDENADIGLDQELLSNQRFIFLADDFVIDDALCVFSNVQAKRYQSPANTDLLMEKEGELISDDFSHEQNLIIREKNQVVLLSGCAHKGIVNILDHMAVNFNIYPTTVISGFHLCNRARKKLESPELVENIGAELLKTQAEFYTCHCTGAEPYQILKSVMGDRVNYLSTGSQVEI</sequence>
<dbReference type="InterPro" id="IPR052926">
    <property type="entry name" value="Metallo-beta-lactamase_dom"/>
</dbReference>
<gene>
    <name evidence="2" type="ordered locus">Awo_c04980</name>
</gene>
<dbReference type="RefSeq" id="WP_014354900.1">
    <property type="nucleotide sequence ID" value="NC_016894.1"/>
</dbReference>
<dbReference type="eggNOG" id="COG1237">
    <property type="taxonomic scope" value="Bacteria"/>
</dbReference>
<dbReference type="OrthoDB" id="9803916at2"/>
<dbReference type="PANTHER" id="PTHR13754">
    <property type="entry name" value="METALLO-BETA-LACTAMASE SUPERFAMILY PROTEIN"/>
    <property type="match status" value="1"/>
</dbReference>
<dbReference type="PANTHER" id="PTHR13754:SF13">
    <property type="entry name" value="METALLO-BETA-LACTAMASE SUPERFAMILY PROTEIN (AFU_ORTHOLOGUE AFUA_3G07630)"/>
    <property type="match status" value="1"/>
</dbReference>
<name>H6LIC3_ACEWD</name>
<accession>H6LIC3</accession>
<feature type="domain" description="Metallo-beta-lactamase" evidence="1">
    <location>
        <begin position="21"/>
        <end position="116"/>
    </location>
</feature>
<keyword evidence="3" id="KW-1185">Reference proteome</keyword>
<dbReference type="KEGG" id="awo:Awo_c04980"/>
<dbReference type="Gene3D" id="3.60.15.10">
    <property type="entry name" value="Ribonuclease Z/Hydroxyacylglutathione hydrolase-like"/>
    <property type="match status" value="1"/>
</dbReference>
<protein>
    <submittedName>
        <fullName evidence="2">Metallo-beta-lactamase</fullName>
    </submittedName>
</protein>
<dbReference type="HOGENOM" id="CLU_036012_0_0_9"/>
<reference evidence="3" key="1">
    <citation type="submission" date="2011-07" db="EMBL/GenBank/DDBJ databases">
        <title>Complete genome sequence of Acetobacterium woodii.</title>
        <authorList>
            <person name="Poehlein A."/>
            <person name="Schmidt S."/>
            <person name="Kaster A.-K."/>
            <person name="Goenrich M."/>
            <person name="Vollmers J."/>
            <person name="Thuermer A."/>
            <person name="Gottschalk G."/>
            <person name="Thauer R.K."/>
            <person name="Daniel R."/>
            <person name="Mueller V."/>
        </authorList>
    </citation>
    <scope>NUCLEOTIDE SEQUENCE [LARGE SCALE GENOMIC DNA]</scope>
    <source>
        <strain evidence="3">ATCC 29683 / DSM 1030 / JCM 2381 / KCTC 1655 / WB1</strain>
    </source>
</reference>
<evidence type="ECO:0000313" key="3">
    <source>
        <dbReference type="Proteomes" id="UP000007177"/>
    </source>
</evidence>
<dbReference type="STRING" id="931626.Awo_c04980"/>
<evidence type="ECO:0000313" key="2">
    <source>
        <dbReference type="EMBL" id="AFA47297.1"/>
    </source>
</evidence>
<dbReference type="AlphaFoldDB" id="H6LIC3"/>
<dbReference type="GO" id="GO:0016740">
    <property type="term" value="F:transferase activity"/>
    <property type="evidence" value="ECO:0007669"/>
    <property type="project" value="TreeGrafter"/>
</dbReference>
<proteinExistence type="predicted"/>
<organism evidence="2 3">
    <name type="scientific">Acetobacterium woodii (strain ATCC 29683 / DSM 1030 / JCM 2381 / KCTC 1655 / WB1)</name>
    <dbReference type="NCBI Taxonomy" id="931626"/>
    <lineage>
        <taxon>Bacteria</taxon>
        <taxon>Bacillati</taxon>
        <taxon>Bacillota</taxon>
        <taxon>Clostridia</taxon>
        <taxon>Eubacteriales</taxon>
        <taxon>Eubacteriaceae</taxon>
        <taxon>Acetobacterium</taxon>
    </lineage>
</organism>
<dbReference type="InterPro" id="IPR036866">
    <property type="entry name" value="RibonucZ/Hydroxyglut_hydro"/>
</dbReference>
<dbReference type="SUPFAM" id="SSF56281">
    <property type="entry name" value="Metallo-hydrolase/oxidoreductase"/>
    <property type="match status" value="1"/>
</dbReference>
<dbReference type="EMBL" id="CP002987">
    <property type="protein sequence ID" value="AFA47297.1"/>
    <property type="molecule type" value="Genomic_DNA"/>
</dbReference>
<dbReference type="Proteomes" id="UP000007177">
    <property type="component" value="Chromosome"/>
</dbReference>
<dbReference type="CDD" id="cd07713">
    <property type="entry name" value="DHPS-like_MBL-fold"/>
    <property type="match status" value="1"/>
</dbReference>
<reference evidence="2 3" key="2">
    <citation type="journal article" date="2012" name="PLoS ONE">
        <title>An ancient pathway combining carbon dioxide fixation with the generation and utilization of a sodium ion gradient for ATP synthesis.</title>
        <authorList>
            <person name="Poehlein A."/>
            <person name="Schmidt S."/>
            <person name="Kaster A.K."/>
            <person name="Goenrich M."/>
            <person name="Vollmers J."/>
            <person name="Thurmer A."/>
            <person name="Bertsch J."/>
            <person name="Schuchmann K."/>
            <person name="Voigt B."/>
            <person name="Hecker M."/>
            <person name="Daniel R."/>
            <person name="Thauer R.K."/>
            <person name="Gottschalk G."/>
            <person name="Muller V."/>
        </authorList>
    </citation>
    <scope>NUCLEOTIDE SEQUENCE [LARGE SCALE GENOMIC DNA]</scope>
    <source>
        <strain evidence="3">ATCC 29683 / DSM 1030 / JCM 2381 / KCTC 1655 / WB1</strain>
    </source>
</reference>
<dbReference type="Pfam" id="PF00753">
    <property type="entry name" value="Lactamase_B"/>
    <property type="match status" value="1"/>
</dbReference>